<feature type="signal peptide" evidence="13">
    <location>
        <begin position="1"/>
        <end position="22"/>
    </location>
</feature>
<organism evidence="15 16">
    <name type="scientific">Diplodia intermedia</name>
    <dbReference type="NCBI Taxonomy" id="856260"/>
    <lineage>
        <taxon>Eukaryota</taxon>
        <taxon>Fungi</taxon>
        <taxon>Dikarya</taxon>
        <taxon>Ascomycota</taxon>
        <taxon>Pezizomycotina</taxon>
        <taxon>Dothideomycetes</taxon>
        <taxon>Dothideomycetes incertae sedis</taxon>
        <taxon>Botryosphaeriales</taxon>
        <taxon>Botryosphaeriaceae</taxon>
        <taxon>Diplodia</taxon>
    </lineage>
</organism>
<protein>
    <recommendedName>
        <fullName evidence="10">Inactive metallocarboxypeptidase ECM14</fullName>
    </recommendedName>
    <alternativeName>
        <fullName evidence="11">Inactive metallocarboxypeptidase ecm14</fullName>
    </alternativeName>
</protein>
<dbReference type="PANTHER" id="PTHR11705:SF147">
    <property type="entry name" value="INACTIVE METALLOCARBOXYPEPTIDASE ECM14"/>
    <property type="match status" value="1"/>
</dbReference>
<evidence type="ECO:0000259" key="14">
    <source>
        <dbReference type="PROSITE" id="PS52035"/>
    </source>
</evidence>
<keyword evidence="8" id="KW-1015">Disulfide bond</keyword>
<dbReference type="Gene3D" id="3.40.630.10">
    <property type="entry name" value="Zn peptidases"/>
    <property type="match status" value="1"/>
</dbReference>
<evidence type="ECO:0000256" key="13">
    <source>
        <dbReference type="SAM" id="SignalP"/>
    </source>
</evidence>
<comment type="subcellular location">
    <subcellularLocation>
        <location evidence="2">Secreted</location>
    </subcellularLocation>
</comment>
<dbReference type="PROSITE" id="PS52035">
    <property type="entry name" value="PEPTIDASE_M14"/>
    <property type="match status" value="1"/>
</dbReference>
<keyword evidence="7" id="KW-0862">Zinc</keyword>
<feature type="domain" description="Peptidase M14" evidence="14">
    <location>
        <begin position="200"/>
        <end position="525"/>
    </location>
</feature>
<keyword evidence="16" id="KW-1185">Reference proteome</keyword>
<dbReference type="Proteomes" id="UP001521184">
    <property type="component" value="Unassembled WGS sequence"/>
</dbReference>
<dbReference type="PRINTS" id="PR00765">
    <property type="entry name" value="CRBOXYPTASEA"/>
</dbReference>
<evidence type="ECO:0000256" key="6">
    <source>
        <dbReference type="ARBA" id="ARBA00022729"/>
    </source>
</evidence>
<evidence type="ECO:0000256" key="11">
    <source>
        <dbReference type="ARBA" id="ARBA00026213"/>
    </source>
</evidence>
<dbReference type="SMART" id="SM00631">
    <property type="entry name" value="Zn_pept"/>
    <property type="match status" value="1"/>
</dbReference>
<evidence type="ECO:0000256" key="1">
    <source>
        <dbReference type="ARBA" id="ARBA00001947"/>
    </source>
</evidence>
<dbReference type="EMBL" id="JAKEKT020000025">
    <property type="protein sequence ID" value="KAL1643946.1"/>
    <property type="molecule type" value="Genomic_DNA"/>
</dbReference>
<evidence type="ECO:0000256" key="3">
    <source>
        <dbReference type="ARBA" id="ARBA00005988"/>
    </source>
</evidence>
<evidence type="ECO:0000313" key="16">
    <source>
        <dbReference type="Proteomes" id="UP001521184"/>
    </source>
</evidence>
<feature type="chain" id="PRO_5045090914" description="Inactive metallocarboxypeptidase ECM14" evidence="13">
    <location>
        <begin position="23"/>
        <end position="592"/>
    </location>
</feature>
<evidence type="ECO:0000256" key="12">
    <source>
        <dbReference type="PROSITE-ProRule" id="PRU01379"/>
    </source>
</evidence>
<comment type="caution">
    <text evidence="15">The sequence shown here is derived from an EMBL/GenBank/DDBJ whole genome shotgun (WGS) entry which is preliminary data.</text>
</comment>
<proteinExistence type="inferred from homology"/>
<dbReference type="InterPro" id="IPR057246">
    <property type="entry name" value="CARBOXYPEPT_ZN_1"/>
</dbReference>
<dbReference type="PANTHER" id="PTHR11705">
    <property type="entry name" value="PROTEASE FAMILY M14 CARBOXYPEPTIDASE A,B"/>
    <property type="match status" value="1"/>
</dbReference>
<evidence type="ECO:0000256" key="5">
    <source>
        <dbReference type="ARBA" id="ARBA00022723"/>
    </source>
</evidence>
<evidence type="ECO:0000256" key="7">
    <source>
        <dbReference type="ARBA" id="ARBA00022833"/>
    </source>
</evidence>
<evidence type="ECO:0000256" key="9">
    <source>
        <dbReference type="ARBA" id="ARBA00025210"/>
    </source>
</evidence>
<accession>A0ABR3TTP3</accession>
<dbReference type="CDD" id="cd03860">
    <property type="entry name" value="M14_CP_A-B_like"/>
    <property type="match status" value="1"/>
</dbReference>
<name>A0ABR3TTP3_9PEZI</name>
<dbReference type="PROSITE" id="PS00132">
    <property type="entry name" value="CARBOXYPEPT_ZN_1"/>
    <property type="match status" value="1"/>
</dbReference>
<keyword evidence="4" id="KW-0964">Secreted</keyword>
<keyword evidence="6 13" id="KW-0732">Signal</keyword>
<evidence type="ECO:0000256" key="8">
    <source>
        <dbReference type="ARBA" id="ARBA00023157"/>
    </source>
</evidence>
<comment type="function">
    <text evidence="9">Inactive carboxypeptidase that may play a role in cell wall organization and biogenesis.</text>
</comment>
<evidence type="ECO:0000256" key="4">
    <source>
        <dbReference type="ARBA" id="ARBA00022525"/>
    </source>
</evidence>
<dbReference type="Pfam" id="PF00246">
    <property type="entry name" value="Peptidase_M14"/>
    <property type="match status" value="1"/>
</dbReference>
<dbReference type="SUPFAM" id="SSF53187">
    <property type="entry name" value="Zn-dependent exopeptidases"/>
    <property type="match status" value="1"/>
</dbReference>
<evidence type="ECO:0000256" key="10">
    <source>
        <dbReference type="ARBA" id="ARBA00026187"/>
    </source>
</evidence>
<evidence type="ECO:0000313" key="15">
    <source>
        <dbReference type="EMBL" id="KAL1643946.1"/>
    </source>
</evidence>
<keyword evidence="5" id="KW-0479">Metal-binding</keyword>
<comment type="cofactor">
    <cofactor evidence="1">
        <name>Zn(2+)</name>
        <dbReference type="ChEBI" id="CHEBI:29105"/>
    </cofactor>
</comment>
<comment type="caution">
    <text evidence="12">Lacks conserved residue(s) required for the propagation of feature annotation.</text>
</comment>
<dbReference type="InterPro" id="IPR000834">
    <property type="entry name" value="Peptidase_M14"/>
</dbReference>
<reference evidence="15 16" key="1">
    <citation type="journal article" date="2023" name="Plant Dis.">
        <title>First Report of Diplodia intermedia Causing Canker and Dieback Diseases on Apple Trees in Canada.</title>
        <authorList>
            <person name="Ellouze W."/>
            <person name="Ilyukhin E."/>
            <person name="Sulman M."/>
            <person name="Ali S."/>
        </authorList>
    </citation>
    <scope>NUCLEOTIDE SEQUENCE [LARGE SCALE GENOMIC DNA]</scope>
    <source>
        <strain evidence="15 16">M45-28</strain>
    </source>
</reference>
<gene>
    <name evidence="15" type="primary">ECM14</name>
    <name evidence="15" type="ORF">SLS58_004621</name>
</gene>
<sequence length="592" mass="66671">MRVHVFTHAGLLFLCAPALAAAGPSRLDQRCASSLQQPDTRPSWRKLSDRVLTALWGPPNTPTARGTAALDANARGGRVSPPGKLLARYGDDMVLRFNVSTEYEARKLGEAANTLFLDVWESSENWVDIRIAKDVVPSLLGLLPASLQDAHAPLMRDHDLAQAIYDSYPATDPDSIPSREPFSHSLRSSQSAQTNLFFRDYQPLSVIMPWLRLMESLFTTHAKLINVGISYEGRDIPALRVGVHPTNREQDSTPRKTILVTGGSHAREWISVSTVNYLAYSLITSYGKSATTTALLEAFDWVFVPTLNPDGYVYTWETDRLWRKNRQMTSLRFCRGIDLDRSYDFHWDGEFTRNNPCSESYAGDEPFEAVEAKRFADWAKNETEQNNVDFVAFLDLHSYSQQVLYPYSYSCAEQPPTLEDLEEVALGLAKAIRVSKNGHSYKAASACEGNVAYIGKNKDQKTYLPRIETGGGSALDYFYHQLGIKYSYQIKLRDTGSYGFLLPKQNIVPTGKEVLDAIYYLGHYLLGDIGFIAEAEEADLTSELSVTVQPSAQMITLDKQEEEEEEGVEDMFLDEMADDGETEWELRRRRRR</sequence>
<comment type="similarity">
    <text evidence="3 12">Belongs to the peptidase M14 family.</text>
</comment>
<evidence type="ECO:0000256" key="2">
    <source>
        <dbReference type="ARBA" id="ARBA00004613"/>
    </source>
</evidence>